<evidence type="ECO:0000313" key="1">
    <source>
        <dbReference type="EMBL" id="NYE56710.1"/>
    </source>
</evidence>
<protein>
    <recommendedName>
        <fullName evidence="3">CRISPR-associated protein Cst1</fullName>
    </recommendedName>
</protein>
<accession>A0ABX2RA07</accession>
<dbReference type="EMBL" id="JACCBS010000001">
    <property type="protein sequence ID" value="NYE56710.1"/>
    <property type="molecule type" value="Genomic_DNA"/>
</dbReference>
<dbReference type="Proteomes" id="UP000604066">
    <property type="component" value="Unassembled WGS sequence"/>
</dbReference>
<keyword evidence="2" id="KW-1185">Reference proteome</keyword>
<evidence type="ECO:0000313" key="2">
    <source>
        <dbReference type="Proteomes" id="UP000604066"/>
    </source>
</evidence>
<comment type="caution">
    <text evidence="1">The sequence shown here is derived from an EMBL/GenBank/DDBJ whole genome shotgun (WGS) entry which is preliminary data.</text>
</comment>
<reference evidence="1 2" key="1">
    <citation type="submission" date="2020-07" db="EMBL/GenBank/DDBJ databases">
        <title>Genomic Encyclopedia of Type Strains, Phase III (KMG-III): the genomes of soil and plant-associated and newly described type strains.</title>
        <authorList>
            <person name="Whitman W."/>
        </authorList>
    </citation>
    <scope>NUCLEOTIDE SEQUENCE [LARGE SCALE GENOMIC DNA]</scope>
    <source>
        <strain evidence="1 2">DSM 11255</strain>
    </source>
</reference>
<gene>
    <name evidence="1" type="ORF">HDG70_000416</name>
</gene>
<organism evidence="1 2">
    <name type="scientific">Carboxydothermus ferrireducens DSM 11255</name>
    <dbReference type="NCBI Taxonomy" id="1119529"/>
    <lineage>
        <taxon>Bacteria</taxon>
        <taxon>Bacillati</taxon>
        <taxon>Bacillota</taxon>
        <taxon>Clostridia</taxon>
        <taxon>Thermoanaerobacterales</taxon>
        <taxon>Thermoanaerobacteraceae</taxon>
        <taxon>Carboxydothermus</taxon>
    </lineage>
</organism>
<proteinExistence type="predicted"/>
<dbReference type="RefSeq" id="WP_028052912.1">
    <property type="nucleotide sequence ID" value="NZ_ATYG01000045.1"/>
</dbReference>
<name>A0ABX2RA07_9THEO</name>
<sequence>MSIDYSGVYLVDVGIAYFKSWLKAQNGGTIATITGNDVKKFANQIRTHYINNPDDWKALQKELLFIITRNPIRYKSAENLFKIKNGDSTIDLSEEYAKLLDGNASEGSNGTKCSLCGQHEGVYPLDRTFMPYFVSGTNWNAKFFHKKEFLGCTRCTFFLTVMPFGLFKTAIDKNNRTTGYTAFHTDDAEIYESIMDIVYTENNNLIKFKNENELYKVVYEALSKCSQNSQSNRHRTSVDIYIFNNDNRDVGNDLKIIELPDRNIGFILEVARDIKFKNDISKINTLEYGYFPAYRIFLSDINFLLGKKTLKTFGVWLFENFSLDFIRLYFKEVLGMPENIIDYGFKLAERLAEFYKKSNANYKKIKYLENANSRYEFAREVVDIYRKTVTEGWKLTKNLEPGEAEKMLAELKKPFDSTKEFFDVIMNESYDWRMLKLIVIARIYELLANEKFVSDIDDLDDEIDNDLEYEIADDSVF</sequence>
<evidence type="ECO:0008006" key="3">
    <source>
        <dbReference type="Google" id="ProtNLM"/>
    </source>
</evidence>